<dbReference type="RefSeq" id="WP_066396591.1">
    <property type="nucleotide sequence ID" value="NZ_CP022572.1"/>
</dbReference>
<dbReference type="AlphaFoldDB" id="A0A3Q9QVQ8"/>
<proteinExistence type="predicted"/>
<reference evidence="1 2" key="1">
    <citation type="submission" date="2017-07" db="EMBL/GenBank/DDBJ databases">
        <title>The complete genome sequence of Bacillus mesonae strain H20-5, an efficient strain improving plant abiotic stress resistance.</title>
        <authorList>
            <person name="Kim S.Y."/>
            <person name="Song H."/>
            <person name="Sang M.K."/>
            <person name="Weon H.-Y."/>
            <person name="Song J."/>
        </authorList>
    </citation>
    <scope>NUCLEOTIDE SEQUENCE [LARGE SCALE GENOMIC DNA]</scope>
    <source>
        <strain evidence="1 2">H20-5</strain>
    </source>
</reference>
<dbReference type="OrthoDB" id="2943866at2"/>
<evidence type="ECO:0000313" key="1">
    <source>
        <dbReference type="EMBL" id="AZU61617.1"/>
    </source>
</evidence>
<keyword evidence="2" id="KW-1185">Reference proteome</keyword>
<protein>
    <submittedName>
        <fullName evidence="1">Uncharacterized protein</fullName>
    </submittedName>
</protein>
<gene>
    <name evidence="1" type="ORF">CHR53_10205</name>
</gene>
<name>A0A3Q9QVQ8_9BACI</name>
<sequence length="81" mass="8592">MAIPVGVGAINIIMQNTNSSVSVGENQISGWSAHRKTNNGVGNQAGFYVNISNLSLIWDNDLNDGQIIDPDIIPGLQTQAL</sequence>
<organism evidence="1 2">
    <name type="scientific">Neobacillus mesonae</name>
    <dbReference type="NCBI Taxonomy" id="1193713"/>
    <lineage>
        <taxon>Bacteria</taxon>
        <taxon>Bacillati</taxon>
        <taxon>Bacillota</taxon>
        <taxon>Bacilli</taxon>
        <taxon>Bacillales</taxon>
        <taxon>Bacillaceae</taxon>
        <taxon>Neobacillus</taxon>
    </lineage>
</organism>
<accession>A0A3Q9QVQ8</accession>
<dbReference type="STRING" id="1193713.GCA_001636315_04476"/>
<dbReference type="Proteomes" id="UP000282892">
    <property type="component" value="Chromosome"/>
</dbReference>
<evidence type="ECO:0000313" key="2">
    <source>
        <dbReference type="Proteomes" id="UP000282892"/>
    </source>
</evidence>
<dbReference type="KEGG" id="nmk:CHR53_10205"/>
<dbReference type="EMBL" id="CP022572">
    <property type="protein sequence ID" value="AZU61617.1"/>
    <property type="molecule type" value="Genomic_DNA"/>
</dbReference>